<evidence type="ECO:0000313" key="2">
    <source>
        <dbReference type="EMBL" id="SFK79059.1"/>
    </source>
</evidence>
<dbReference type="AlphaFoldDB" id="A0A1I4CFK6"/>
<sequence length="551" mass="61921">MEARTKTVEDWFAMVREGLPTLPRFQRFEAWRPNQIEGVLENILRVPSLPIGALLLLEVGDKELFHSRPLSGAPSPKGMPQMNLLDGQQRMTALWRSLIDDYDEFTVFVSLENEERPEIEIVKRYISKSGKRMPLWADNPAECLARNYFPVSILCPGSKGEHAMDEWTEAAETDKATDKAIMRLRQRLASYPIPFLSLPVTTEQETALDVFIKMNTSASPLKDFDIVVAQLEGAVGDSLHDMITELNEKVPAAADYGKVEDAALAIGALLNGKPPLKRTYLDPAFGSELANVWDQVVVGLKRGVSFLRDEAIFNERLLPTEVIVYLTGALWAHVPVDGADQEGRARTLIRKAIWRASFTDRYLKTATTRAFADYKAIQDMIVNPDSSAAPDLFDEAQNPLPPAAELIRGGWPSRKDRLGRAIIAVSLYDGGYDFADGAKATADNVRFREYHHVYPRSLVQDQFPDHEVNSALNCALISWKTNRKIAAKNPKQYLEERGQDANATEEQVRHRLESHRVPYDDLVDGDFQKFIETRADLIHTSMQKLCEGSVP</sequence>
<organism evidence="2 3">
    <name type="scientific">Shimia haliotis</name>
    <dbReference type="NCBI Taxonomy" id="1280847"/>
    <lineage>
        <taxon>Bacteria</taxon>
        <taxon>Pseudomonadati</taxon>
        <taxon>Pseudomonadota</taxon>
        <taxon>Alphaproteobacteria</taxon>
        <taxon>Rhodobacterales</taxon>
        <taxon>Roseobacteraceae</taxon>
    </lineage>
</organism>
<proteinExistence type="predicted"/>
<keyword evidence="3" id="KW-1185">Reference proteome</keyword>
<reference evidence="3" key="1">
    <citation type="submission" date="2016-10" db="EMBL/GenBank/DDBJ databases">
        <authorList>
            <person name="Varghese N."/>
            <person name="Submissions S."/>
        </authorList>
    </citation>
    <scope>NUCLEOTIDE SEQUENCE [LARGE SCALE GENOMIC DNA]</scope>
    <source>
        <strain evidence="3">DSM 28453</strain>
    </source>
</reference>
<name>A0A1I4CFK6_9RHOB</name>
<accession>A0A1I4CFK6</accession>
<dbReference type="Pfam" id="PF03235">
    <property type="entry name" value="GmrSD_N"/>
    <property type="match status" value="1"/>
</dbReference>
<evidence type="ECO:0000313" key="3">
    <source>
        <dbReference type="Proteomes" id="UP000198851"/>
    </source>
</evidence>
<dbReference type="Proteomes" id="UP000198851">
    <property type="component" value="Unassembled WGS sequence"/>
</dbReference>
<dbReference type="RefSeq" id="WP_093321837.1">
    <property type="nucleotide sequence ID" value="NZ_FOSZ01000002.1"/>
</dbReference>
<dbReference type="OrthoDB" id="9798761at2"/>
<evidence type="ECO:0000259" key="1">
    <source>
        <dbReference type="Pfam" id="PF03235"/>
    </source>
</evidence>
<dbReference type="PANTHER" id="PTHR37292:SF2">
    <property type="entry name" value="DUF262 DOMAIN-CONTAINING PROTEIN"/>
    <property type="match status" value="1"/>
</dbReference>
<dbReference type="PANTHER" id="PTHR37292">
    <property type="entry name" value="VNG6097C"/>
    <property type="match status" value="1"/>
</dbReference>
<protein>
    <recommendedName>
        <fullName evidence="1">GmrSD restriction endonucleases N-terminal domain-containing protein</fullName>
    </recommendedName>
</protein>
<feature type="domain" description="GmrSD restriction endonucleases N-terminal" evidence="1">
    <location>
        <begin position="9"/>
        <end position="231"/>
    </location>
</feature>
<dbReference type="InterPro" id="IPR004919">
    <property type="entry name" value="GmrSD_N"/>
</dbReference>
<dbReference type="EMBL" id="FOSZ01000002">
    <property type="protein sequence ID" value="SFK79059.1"/>
    <property type="molecule type" value="Genomic_DNA"/>
</dbReference>
<gene>
    <name evidence="2" type="ORF">SAMN04488036_102200</name>
</gene>
<dbReference type="STRING" id="1280847.SAMN04488036_102200"/>